<evidence type="ECO:0000313" key="2">
    <source>
        <dbReference type="EMBL" id="PZX61844.1"/>
    </source>
</evidence>
<dbReference type="EMBL" id="QKZV01000006">
    <property type="protein sequence ID" value="PZX61844.1"/>
    <property type="molecule type" value="Genomic_DNA"/>
</dbReference>
<evidence type="ECO:0008006" key="4">
    <source>
        <dbReference type="Google" id="ProtNLM"/>
    </source>
</evidence>
<gene>
    <name evidence="2" type="ORF">LX80_02005</name>
</gene>
<organism evidence="2 3">
    <name type="scientific">Hydrotalea sandarakina</name>
    <dbReference type="NCBI Taxonomy" id="1004304"/>
    <lineage>
        <taxon>Bacteria</taxon>
        <taxon>Pseudomonadati</taxon>
        <taxon>Bacteroidota</taxon>
        <taxon>Chitinophagia</taxon>
        <taxon>Chitinophagales</taxon>
        <taxon>Chitinophagaceae</taxon>
        <taxon>Hydrotalea</taxon>
    </lineage>
</organism>
<feature type="region of interest" description="Disordered" evidence="1">
    <location>
        <begin position="232"/>
        <end position="251"/>
    </location>
</feature>
<evidence type="ECO:0000313" key="3">
    <source>
        <dbReference type="Proteomes" id="UP000249720"/>
    </source>
</evidence>
<feature type="region of interest" description="Disordered" evidence="1">
    <location>
        <begin position="198"/>
        <end position="227"/>
    </location>
</feature>
<dbReference type="SUPFAM" id="SSF82185">
    <property type="entry name" value="Histone H3 K4-specific methyltransferase SET7/9 N-terminal domain"/>
    <property type="match status" value="1"/>
</dbReference>
<sequence length="251" mass="29506">MTTFLKKKYIRTTNIQFMRLLLIPLILLFYNNTNAQCKIYRLSDRGDTLNCIDMNNKKQGKWKIHVDELRGEPGFEEEGEYKDNLKEGKWRRYSLMGDLIAIENYRWGNKDGEQEYFYNGSLEHTESWKAIDPQKKFDTIFVQDLNDEYKVDKKIIKVNAYAVKDGIWKYYRPGANTLIRTETYNYDVLVKPQTVKLNNNNPITDTTTNPLLKDSLPTSNPNTKKPKEILQFEKKHKNNSKIKVRDGSTGN</sequence>
<dbReference type="Proteomes" id="UP000249720">
    <property type="component" value="Unassembled WGS sequence"/>
</dbReference>
<accession>A0A2W7RN96</accession>
<keyword evidence="3" id="KW-1185">Reference proteome</keyword>
<comment type="caution">
    <text evidence="2">The sequence shown here is derived from an EMBL/GenBank/DDBJ whole genome shotgun (WGS) entry which is preliminary data.</text>
</comment>
<protein>
    <recommendedName>
        <fullName evidence="4">MORN repeat protein</fullName>
    </recommendedName>
</protein>
<proteinExistence type="predicted"/>
<name>A0A2W7RN96_9BACT</name>
<feature type="compositionally biased region" description="Low complexity" evidence="1">
    <location>
        <begin position="198"/>
        <end position="210"/>
    </location>
</feature>
<reference evidence="2 3" key="1">
    <citation type="submission" date="2018-06" db="EMBL/GenBank/DDBJ databases">
        <title>Genomic Encyclopedia of Archaeal and Bacterial Type Strains, Phase II (KMG-II): from individual species to whole genera.</title>
        <authorList>
            <person name="Goeker M."/>
        </authorList>
    </citation>
    <scope>NUCLEOTIDE SEQUENCE [LARGE SCALE GENOMIC DNA]</scope>
    <source>
        <strain evidence="2 3">DSM 23241</strain>
    </source>
</reference>
<evidence type="ECO:0000256" key="1">
    <source>
        <dbReference type="SAM" id="MobiDB-lite"/>
    </source>
</evidence>
<dbReference type="AlphaFoldDB" id="A0A2W7RN96"/>
<dbReference type="Gene3D" id="3.90.930.1">
    <property type="match status" value="1"/>
</dbReference>